<dbReference type="Pfam" id="PF00574">
    <property type="entry name" value="CLP_protease"/>
    <property type="match status" value="1"/>
</dbReference>
<protein>
    <recommendedName>
        <fullName evidence="6">ATP-dependent Clp protease proteolytic subunit</fullName>
    </recommendedName>
</protein>
<keyword evidence="3" id="KW-0645">Protease</keyword>
<dbReference type="EMBL" id="JAAZBX010000010">
    <property type="protein sequence ID" value="NLD25549.1"/>
    <property type="molecule type" value="Genomic_DNA"/>
</dbReference>
<dbReference type="GO" id="GO:0004252">
    <property type="term" value="F:serine-type endopeptidase activity"/>
    <property type="evidence" value="ECO:0007669"/>
    <property type="project" value="InterPro"/>
</dbReference>
<dbReference type="GO" id="GO:0009368">
    <property type="term" value="C:endopeptidase Clp complex"/>
    <property type="evidence" value="ECO:0007669"/>
    <property type="project" value="TreeGrafter"/>
</dbReference>
<dbReference type="PANTHER" id="PTHR10381:SF70">
    <property type="entry name" value="ATP-DEPENDENT CLP PROTEASE PROTEOLYTIC SUBUNIT"/>
    <property type="match status" value="1"/>
</dbReference>
<keyword evidence="5" id="KW-0720">Serine protease</keyword>
<name>A0A847D0N5_9BACT</name>
<dbReference type="GO" id="GO:0004176">
    <property type="term" value="F:ATP-dependent peptidase activity"/>
    <property type="evidence" value="ECO:0007669"/>
    <property type="project" value="InterPro"/>
</dbReference>
<dbReference type="PANTHER" id="PTHR10381">
    <property type="entry name" value="ATP-DEPENDENT CLP PROTEASE PROTEOLYTIC SUBUNIT"/>
    <property type="match status" value="1"/>
</dbReference>
<accession>A0A847D0N5</accession>
<dbReference type="SUPFAM" id="SSF52096">
    <property type="entry name" value="ClpP/crotonase"/>
    <property type="match status" value="1"/>
</dbReference>
<organism evidence="7 8">
    <name type="scientific">Candidatus Dojkabacteria bacterium</name>
    <dbReference type="NCBI Taxonomy" id="2099670"/>
    <lineage>
        <taxon>Bacteria</taxon>
        <taxon>Candidatus Dojkabacteria</taxon>
    </lineage>
</organism>
<dbReference type="InterPro" id="IPR023562">
    <property type="entry name" value="ClpP/TepA"/>
</dbReference>
<dbReference type="GO" id="GO:0051117">
    <property type="term" value="F:ATPase binding"/>
    <property type="evidence" value="ECO:0007669"/>
    <property type="project" value="TreeGrafter"/>
</dbReference>
<comment type="caution">
    <text evidence="7">The sequence shown here is derived from an EMBL/GenBank/DDBJ whole genome shotgun (WGS) entry which is preliminary data.</text>
</comment>
<sequence>MEKGNGSKDSLDISLASFGGQVYYGFAVFDRIRQFSKRNEASVSITGYGPIMSMGAFIIQAGDVRRMPENSTMLIHPTTGGMQGRIEDAEFELAQRKINERQYIRVVANRIKESGKSDITEEDVERIMHANGNNGTYFTAQEALEYGLIDEIV</sequence>
<dbReference type="InterPro" id="IPR029045">
    <property type="entry name" value="ClpP/crotonase-like_dom_sf"/>
</dbReference>
<evidence type="ECO:0000313" key="8">
    <source>
        <dbReference type="Proteomes" id="UP000545876"/>
    </source>
</evidence>
<dbReference type="InterPro" id="IPR001907">
    <property type="entry name" value="ClpP"/>
</dbReference>
<comment type="similarity">
    <text evidence="1 6">Belongs to the peptidase S14 family.</text>
</comment>
<dbReference type="GO" id="GO:0006515">
    <property type="term" value="P:protein quality control for misfolded or incompletely synthesized proteins"/>
    <property type="evidence" value="ECO:0007669"/>
    <property type="project" value="TreeGrafter"/>
</dbReference>
<evidence type="ECO:0000256" key="1">
    <source>
        <dbReference type="ARBA" id="ARBA00007039"/>
    </source>
</evidence>
<dbReference type="AlphaFoldDB" id="A0A847D0N5"/>
<keyword evidence="4" id="KW-0378">Hydrolase</keyword>
<keyword evidence="2" id="KW-0963">Cytoplasm</keyword>
<evidence type="ECO:0000256" key="4">
    <source>
        <dbReference type="ARBA" id="ARBA00022801"/>
    </source>
</evidence>
<evidence type="ECO:0000313" key="7">
    <source>
        <dbReference type="EMBL" id="NLD25549.1"/>
    </source>
</evidence>
<evidence type="ECO:0000256" key="3">
    <source>
        <dbReference type="ARBA" id="ARBA00022670"/>
    </source>
</evidence>
<evidence type="ECO:0000256" key="6">
    <source>
        <dbReference type="RuleBase" id="RU003567"/>
    </source>
</evidence>
<evidence type="ECO:0000256" key="5">
    <source>
        <dbReference type="ARBA" id="ARBA00022825"/>
    </source>
</evidence>
<dbReference type="Gene3D" id="3.90.226.10">
    <property type="entry name" value="2-enoyl-CoA Hydratase, Chain A, domain 1"/>
    <property type="match status" value="1"/>
</dbReference>
<reference evidence="7 8" key="1">
    <citation type="journal article" date="2020" name="Biotechnol. Biofuels">
        <title>New insights from the biogas microbiome by comprehensive genome-resolved metagenomics of nearly 1600 species originating from multiple anaerobic digesters.</title>
        <authorList>
            <person name="Campanaro S."/>
            <person name="Treu L."/>
            <person name="Rodriguez-R L.M."/>
            <person name="Kovalovszki A."/>
            <person name="Ziels R.M."/>
            <person name="Maus I."/>
            <person name="Zhu X."/>
            <person name="Kougias P.G."/>
            <person name="Basile A."/>
            <person name="Luo G."/>
            <person name="Schluter A."/>
            <person name="Konstantinidis K.T."/>
            <person name="Angelidaki I."/>
        </authorList>
    </citation>
    <scope>NUCLEOTIDE SEQUENCE [LARGE SCALE GENOMIC DNA]</scope>
    <source>
        <strain evidence="7">AS06rmzACSIP_65</strain>
    </source>
</reference>
<proteinExistence type="inferred from homology"/>
<evidence type="ECO:0000256" key="2">
    <source>
        <dbReference type="ARBA" id="ARBA00022490"/>
    </source>
</evidence>
<dbReference type="Proteomes" id="UP000545876">
    <property type="component" value="Unassembled WGS sequence"/>
</dbReference>
<gene>
    <name evidence="7" type="ORF">GX656_02815</name>
</gene>
<dbReference type="PRINTS" id="PR00127">
    <property type="entry name" value="CLPPROTEASEP"/>
</dbReference>